<dbReference type="EC" id="2.7.13.3" evidence="2"/>
<keyword evidence="8" id="KW-0902">Two-component regulatory system</keyword>
<feature type="transmembrane region" description="Helical" evidence="9">
    <location>
        <begin position="137"/>
        <end position="161"/>
    </location>
</feature>
<keyword evidence="7" id="KW-0067">ATP-binding</keyword>
<sequence>MGTGARVGLGGGMSEEGVPAAVVTPGPAVGAVRRGLRYLVTGLPLGVLAFVVAVAGFAAGIGTVVVWVGLPVLAGTFVLSRRLADVERRATEAATGRALPPHHYRPRRGRGVIGMLGRLADPQCWRDLLHAVVGLPVRLACFVIGVAWVVTGLGASLYVLWEWSLPRGERTGLIDVITGVASRALDVAFTTLVGLVLLATTPWVVRALVAVRAGLARGLLTNRTAALRARAVQLAAGRRAAVAAEAATLRRLERDIHDGPQQRLVRLTMDLEAADRRLDDDPDRARPLIAEALTQTREALAELRALSRGIAPPVLADRGLVAALAAAAARSTVPVSVEVELPAGERPAAAVENTAYFVVTEALTNVAKHSGATHATVDVRPRRADLVVRVTDDGVGGAHPAKGHGLSGLSERLSAVEGRLEVASPEGGPTVITAWIPLAGLEDA</sequence>
<evidence type="ECO:0000256" key="9">
    <source>
        <dbReference type="SAM" id="Phobius"/>
    </source>
</evidence>
<evidence type="ECO:0000256" key="4">
    <source>
        <dbReference type="ARBA" id="ARBA00022679"/>
    </source>
</evidence>
<keyword evidence="9" id="KW-0472">Membrane</keyword>
<evidence type="ECO:0000256" key="5">
    <source>
        <dbReference type="ARBA" id="ARBA00022741"/>
    </source>
</evidence>
<organism evidence="11 12">
    <name type="scientific">Pseudonocardia yuanmonensis</name>
    <dbReference type="NCBI Taxonomy" id="1095914"/>
    <lineage>
        <taxon>Bacteria</taxon>
        <taxon>Bacillati</taxon>
        <taxon>Actinomycetota</taxon>
        <taxon>Actinomycetes</taxon>
        <taxon>Pseudonocardiales</taxon>
        <taxon>Pseudonocardiaceae</taxon>
        <taxon>Pseudonocardia</taxon>
    </lineage>
</organism>
<dbReference type="GO" id="GO:0016301">
    <property type="term" value="F:kinase activity"/>
    <property type="evidence" value="ECO:0007669"/>
    <property type="project" value="UniProtKB-KW"/>
</dbReference>
<keyword evidence="5" id="KW-0547">Nucleotide-binding</keyword>
<proteinExistence type="predicted"/>
<evidence type="ECO:0000256" key="8">
    <source>
        <dbReference type="ARBA" id="ARBA00023012"/>
    </source>
</evidence>
<evidence type="ECO:0000259" key="10">
    <source>
        <dbReference type="SMART" id="SM00387"/>
    </source>
</evidence>
<dbReference type="SMART" id="SM00387">
    <property type="entry name" value="HATPase_c"/>
    <property type="match status" value="1"/>
</dbReference>
<dbReference type="PANTHER" id="PTHR24421:SF10">
    <property type="entry name" value="NITRATE_NITRITE SENSOR PROTEIN NARQ"/>
    <property type="match status" value="1"/>
</dbReference>
<keyword evidence="3" id="KW-0597">Phosphoprotein</keyword>
<accession>A0ABP8W989</accession>
<dbReference type="Pfam" id="PF02518">
    <property type="entry name" value="HATPase_c"/>
    <property type="match status" value="1"/>
</dbReference>
<dbReference type="EMBL" id="BAABIC010000004">
    <property type="protein sequence ID" value="GAA4682670.1"/>
    <property type="molecule type" value="Genomic_DNA"/>
</dbReference>
<evidence type="ECO:0000256" key="3">
    <source>
        <dbReference type="ARBA" id="ARBA00022553"/>
    </source>
</evidence>
<evidence type="ECO:0000313" key="12">
    <source>
        <dbReference type="Proteomes" id="UP001500325"/>
    </source>
</evidence>
<keyword evidence="4" id="KW-0808">Transferase</keyword>
<gene>
    <name evidence="11" type="ORF">GCM10023215_15950</name>
</gene>
<protein>
    <recommendedName>
        <fullName evidence="2">histidine kinase</fullName>
        <ecNumber evidence="2">2.7.13.3</ecNumber>
    </recommendedName>
</protein>
<feature type="transmembrane region" description="Helical" evidence="9">
    <location>
        <begin position="43"/>
        <end position="70"/>
    </location>
</feature>
<comment type="catalytic activity">
    <reaction evidence="1">
        <text>ATP + protein L-histidine = ADP + protein N-phospho-L-histidine.</text>
        <dbReference type="EC" id="2.7.13.3"/>
    </reaction>
</comment>
<evidence type="ECO:0000256" key="1">
    <source>
        <dbReference type="ARBA" id="ARBA00000085"/>
    </source>
</evidence>
<evidence type="ECO:0000256" key="2">
    <source>
        <dbReference type="ARBA" id="ARBA00012438"/>
    </source>
</evidence>
<dbReference type="InterPro" id="IPR025828">
    <property type="entry name" value="Put_sensor_dom"/>
</dbReference>
<keyword evidence="9" id="KW-0812">Transmembrane</keyword>
<feature type="domain" description="Histidine kinase/HSP90-like ATPase" evidence="10">
    <location>
        <begin position="350"/>
        <end position="440"/>
    </location>
</feature>
<dbReference type="SUPFAM" id="SSF55874">
    <property type="entry name" value="ATPase domain of HSP90 chaperone/DNA topoisomerase II/histidine kinase"/>
    <property type="match status" value="1"/>
</dbReference>
<dbReference type="InterPro" id="IPR011712">
    <property type="entry name" value="Sig_transdc_His_kin_sub3_dim/P"/>
</dbReference>
<dbReference type="Pfam" id="PF13796">
    <property type="entry name" value="Sensor"/>
    <property type="match status" value="1"/>
</dbReference>
<dbReference type="CDD" id="cd16917">
    <property type="entry name" value="HATPase_UhpB-NarQ-NarX-like"/>
    <property type="match status" value="1"/>
</dbReference>
<evidence type="ECO:0000313" key="11">
    <source>
        <dbReference type="EMBL" id="GAA4682670.1"/>
    </source>
</evidence>
<dbReference type="PANTHER" id="PTHR24421">
    <property type="entry name" value="NITRATE/NITRITE SENSOR PROTEIN NARX-RELATED"/>
    <property type="match status" value="1"/>
</dbReference>
<dbReference type="InterPro" id="IPR036890">
    <property type="entry name" value="HATPase_C_sf"/>
</dbReference>
<dbReference type="Gene3D" id="3.30.565.10">
    <property type="entry name" value="Histidine kinase-like ATPase, C-terminal domain"/>
    <property type="match status" value="1"/>
</dbReference>
<evidence type="ECO:0000256" key="6">
    <source>
        <dbReference type="ARBA" id="ARBA00022777"/>
    </source>
</evidence>
<dbReference type="Gene3D" id="1.20.5.1930">
    <property type="match status" value="1"/>
</dbReference>
<keyword evidence="9" id="KW-1133">Transmembrane helix</keyword>
<reference evidence="12" key="1">
    <citation type="journal article" date="2019" name="Int. J. Syst. Evol. Microbiol.">
        <title>The Global Catalogue of Microorganisms (GCM) 10K type strain sequencing project: providing services to taxonomists for standard genome sequencing and annotation.</title>
        <authorList>
            <consortium name="The Broad Institute Genomics Platform"/>
            <consortium name="The Broad Institute Genome Sequencing Center for Infectious Disease"/>
            <person name="Wu L."/>
            <person name="Ma J."/>
        </authorList>
    </citation>
    <scope>NUCLEOTIDE SEQUENCE [LARGE SCALE GENOMIC DNA]</scope>
    <source>
        <strain evidence="12">JCM 18055</strain>
    </source>
</reference>
<comment type="caution">
    <text evidence="11">The sequence shown here is derived from an EMBL/GenBank/DDBJ whole genome shotgun (WGS) entry which is preliminary data.</text>
</comment>
<name>A0ABP8W989_9PSEU</name>
<evidence type="ECO:0000256" key="7">
    <source>
        <dbReference type="ARBA" id="ARBA00022840"/>
    </source>
</evidence>
<dbReference type="InterPro" id="IPR050482">
    <property type="entry name" value="Sensor_HK_TwoCompSys"/>
</dbReference>
<dbReference type="InterPro" id="IPR003594">
    <property type="entry name" value="HATPase_dom"/>
</dbReference>
<dbReference type="Pfam" id="PF07730">
    <property type="entry name" value="HisKA_3"/>
    <property type="match status" value="1"/>
</dbReference>
<dbReference type="Proteomes" id="UP001500325">
    <property type="component" value="Unassembled WGS sequence"/>
</dbReference>
<keyword evidence="6 11" id="KW-0418">Kinase</keyword>
<keyword evidence="12" id="KW-1185">Reference proteome</keyword>